<evidence type="ECO:0000313" key="1">
    <source>
        <dbReference type="EMBL" id="SMX70087.1"/>
    </source>
</evidence>
<evidence type="ECO:0000313" key="2">
    <source>
        <dbReference type="Proteomes" id="UP000234342"/>
    </source>
</evidence>
<dbReference type="Proteomes" id="UP000234342">
    <property type="component" value="Unassembled WGS sequence"/>
</dbReference>
<protein>
    <submittedName>
        <fullName evidence="1">Uncharacterized protein</fullName>
    </submittedName>
</protein>
<dbReference type="RefSeq" id="WP_009885244.1">
    <property type="nucleotide sequence ID" value="NZ_FXZE01000002.1"/>
</dbReference>
<organism evidence="1 2">
    <name type="scientific">Brevibacterium antiquum</name>
    <dbReference type="NCBI Taxonomy" id="234835"/>
    <lineage>
        <taxon>Bacteria</taxon>
        <taxon>Bacillati</taxon>
        <taxon>Actinomycetota</taxon>
        <taxon>Actinomycetes</taxon>
        <taxon>Micrococcales</taxon>
        <taxon>Brevibacteriaceae</taxon>
        <taxon>Brevibacterium</taxon>
    </lineage>
</organism>
<proteinExistence type="predicted"/>
<dbReference type="AlphaFoldDB" id="A0A2H1I4F4"/>
<dbReference type="GeneID" id="82878403"/>
<accession>A0A2H1I4F4</accession>
<sequence>MKSSTMILSAPATYADAKLVAEQFREDASVFATAVLGRNSDGKLEKVSCTAPPIVEQAMRGDQDPGSISEIVKSGLVGPFVELMSGPLGPIFGWSAAPLIAPEKLDSQDLRQDFTQLAGTIQPNQALVLAESEDPNFDIRGYDSRIRIAKIPSNSVLIELSAILLHADKAIAVARESLREDRRIQRSTEDQGFLPTFRMQIDSLIELGF</sequence>
<reference evidence="2" key="1">
    <citation type="submission" date="2017-03" db="EMBL/GenBank/DDBJ databases">
        <authorList>
            <person name="Monnet C."/>
        </authorList>
    </citation>
    <scope>NUCLEOTIDE SEQUENCE [LARGE SCALE GENOMIC DNA]</scope>
    <source>
        <strain evidence="2">P10</strain>
    </source>
</reference>
<keyword evidence="2" id="KW-1185">Reference proteome</keyword>
<gene>
    <name evidence="1" type="ORF">BANT10_00564</name>
</gene>
<dbReference type="EMBL" id="FXZE01000002">
    <property type="protein sequence ID" value="SMX70087.1"/>
    <property type="molecule type" value="Genomic_DNA"/>
</dbReference>
<name>A0A2H1I4F4_9MICO</name>